<protein>
    <submittedName>
        <fullName evidence="1">Uncharacterized protein</fullName>
    </submittedName>
</protein>
<organism evidence="1 2">
    <name type="scientific">Cohnella herbarum</name>
    <dbReference type="NCBI Taxonomy" id="2728023"/>
    <lineage>
        <taxon>Bacteria</taxon>
        <taxon>Bacillati</taxon>
        <taxon>Bacillota</taxon>
        <taxon>Bacilli</taxon>
        <taxon>Bacillales</taxon>
        <taxon>Paenibacillaceae</taxon>
        <taxon>Cohnella</taxon>
    </lineage>
</organism>
<accession>A0A7Z2VS20</accession>
<dbReference type="KEGG" id="cheb:HH215_34975"/>
<sequence length="219" mass="25292">MSEISKHRLIDGDKLKDQIKARLSKVPGYRGEATELSDPFHRGKATSYENVLRDIYYLPSDQGEATRMREALERIKKIATDDQQAKLPNPLWANLIIAITDQALSFHTEEQQKESPETMSFTEWCRVMEAEDGEFHGIPLIFKWSMYGEYLERIGIHAGNTGIQKARSIDEWHEDYGDVLWWAFPIEEPPYVGSPLDNDWPGYHTHWTGITIPGITEER</sequence>
<dbReference type="EMBL" id="CP051680">
    <property type="protein sequence ID" value="QJD87885.1"/>
    <property type="molecule type" value="Genomic_DNA"/>
</dbReference>
<dbReference type="AlphaFoldDB" id="A0A7Z2VS20"/>
<evidence type="ECO:0000313" key="2">
    <source>
        <dbReference type="Proteomes" id="UP000502248"/>
    </source>
</evidence>
<reference evidence="1 2" key="1">
    <citation type="submission" date="2020-04" db="EMBL/GenBank/DDBJ databases">
        <title>Genome sequencing of novel species.</title>
        <authorList>
            <person name="Heo J."/>
            <person name="Kim S.-J."/>
            <person name="Kim J.-S."/>
            <person name="Hong S.-B."/>
            <person name="Kwon S.-W."/>
        </authorList>
    </citation>
    <scope>NUCLEOTIDE SEQUENCE [LARGE SCALE GENOMIC DNA]</scope>
    <source>
        <strain evidence="1 2">MFER-1</strain>
    </source>
</reference>
<gene>
    <name evidence="1" type="ORF">HH215_34975</name>
</gene>
<dbReference type="RefSeq" id="WP_169284127.1">
    <property type="nucleotide sequence ID" value="NZ_CP051680.1"/>
</dbReference>
<proteinExistence type="predicted"/>
<keyword evidence="2" id="KW-1185">Reference proteome</keyword>
<name>A0A7Z2VS20_9BACL</name>
<dbReference type="Proteomes" id="UP000502248">
    <property type="component" value="Chromosome"/>
</dbReference>
<evidence type="ECO:0000313" key="1">
    <source>
        <dbReference type="EMBL" id="QJD87885.1"/>
    </source>
</evidence>